<name>A0A9W4DMJ7_9ACTN</name>
<dbReference type="EMBL" id="CAJSLV010000046">
    <property type="protein sequence ID" value="CAG6392734.1"/>
    <property type="molecule type" value="Genomic_DNA"/>
</dbReference>
<evidence type="ECO:0000313" key="1">
    <source>
        <dbReference type="EMBL" id="CAG6392734.1"/>
    </source>
</evidence>
<reference evidence="1" key="1">
    <citation type="submission" date="2021-05" db="EMBL/GenBank/DDBJ databases">
        <authorList>
            <person name="Arsene-Ploetze F."/>
        </authorList>
    </citation>
    <scope>NUCLEOTIDE SEQUENCE</scope>
    <source>
        <strain evidence="1">DSM 42138</strain>
    </source>
</reference>
<protein>
    <submittedName>
        <fullName evidence="1">Uncharacterized protein</fullName>
    </submittedName>
</protein>
<keyword evidence="2" id="KW-1185">Reference proteome</keyword>
<dbReference type="Proteomes" id="UP001152519">
    <property type="component" value="Unassembled WGS sequence"/>
</dbReference>
<accession>A0A9W4DMJ7</accession>
<dbReference type="RefSeq" id="WP_251487617.1">
    <property type="nucleotide sequence ID" value="NZ_CAJSLV010000046.1"/>
</dbReference>
<gene>
    <name evidence="1" type="ORF">SCOCK_180111</name>
</gene>
<proteinExistence type="predicted"/>
<dbReference type="AlphaFoldDB" id="A0A9W4DMJ7"/>
<sequence length="73" mass="8116">MTGLLTAGACFLAAALVYRLDRLRVRRTARERTQAAGPALLLYIPQQVQATTEGDCLDCDLPRTRNHVCKDRT</sequence>
<organism evidence="1 2">
    <name type="scientific">Actinacidiphila cocklensis</name>
    <dbReference type="NCBI Taxonomy" id="887465"/>
    <lineage>
        <taxon>Bacteria</taxon>
        <taxon>Bacillati</taxon>
        <taxon>Actinomycetota</taxon>
        <taxon>Actinomycetes</taxon>
        <taxon>Kitasatosporales</taxon>
        <taxon>Streptomycetaceae</taxon>
        <taxon>Actinacidiphila</taxon>
    </lineage>
</organism>
<evidence type="ECO:0000313" key="2">
    <source>
        <dbReference type="Proteomes" id="UP001152519"/>
    </source>
</evidence>
<comment type="caution">
    <text evidence="1">The sequence shown here is derived from an EMBL/GenBank/DDBJ whole genome shotgun (WGS) entry which is preliminary data.</text>
</comment>